<dbReference type="GO" id="GO:0004177">
    <property type="term" value="F:aminopeptidase activity"/>
    <property type="evidence" value="ECO:0007669"/>
    <property type="project" value="UniProtKB-KW"/>
</dbReference>
<dbReference type="SUPFAM" id="SSF53187">
    <property type="entry name" value="Zn-dependent exopeptidases"/>
    <property type="match status" value="1"/>
</dbReference>
<dbReference type="PRINTS" id="PR00481">
    <property type="entry name" value="LAMNOPPTDASE"/>
</dbReference>
<reference evidence="7 8" key="1">
    <citation type="journal article" date="2021" name="BMC Biol.">
        <title>Horizontally acquired antibacterial genes associated with adaptive radiation of ladybird beetles.</title>
        <authorList>
            <person name="Li H.S."/>
            <person name="Tang X.F."/>
            <person name="Huang Y.H."/>
            <person name="Xu Z.Y."/>
            <person name="Chen M.L."/>
            <person name="Du X.Y."/>
            <person name="Qiu B.Y."/>
            <person name="Chen P.T."/>
            <person name="Zhang W."/>
            <person name="Slipinski A."/>
            <person name="Escalona H.E."/>
            <person name="Waterhouse R.M."/>
            <person name="Zwick A."/>
            <person name="Pang H."/>
        </authorList>
    </citation>
    <scope>NUCLEOTIDE SEQUENCE [LARGE SCALE GENOMIC DNA]</scope>
    <source>
        <strain evidence="7">SYSU2018</strain>
    </source>
</reference>
<evidence type="ECO:0000256" key="4">
    <source>
        <dbReference type="ARBA" id="ARBA00022801"/>
    </source>
</evidence>
<sequence length="527" mass="57692">MCTDISKLLDVEIAAVNDINDTDYDGIIVVAAPDLVGDIKEFSRILTLALQVDNGLRSEVGVIPLPDFKANRLIYSPTGCVDEDYDDVRCFRRAASIGIRRAIKAGVHRPMVYLVGHPSFSNSPLVTLIGILEGLYVPLQIREFDPNKIHDIKKIGVYTRFPDELRGLIRVATTLEIGRRVACDIGEPDPERMSPPKVTEFIKNLFSNSSISLSIIHDEQVFAKEYPLFEAVNRAASKIERHQGRIIFLEYQPKEQIEKSLFLVGKGVTYDTGGIDVKIQGSMMGMSRDKCGAAAVAGFMQIVNIIKPKHMRIVGAIGVVRNSVGSNGYVQDELIKARSGVLVRIGNTDAEGRMIMADVLCKCKEMALKAVNPHLYTIATLTGHASLAVGLGYNIVIDNGPAKKEKHAQKLQLMGEEISDPFEVSSLRREDFNSHKGKNIGDDVLQSSNKPSSVMRRGHQSPCAFLMMASGLDKHGSGDANPLKYSHLDIAGSIGDYPDPITGAPVLALANFHLLNIEDCSKGKENQ</sequence>
<dbReference type="Pfam" id="PF00883">
    <property type="entry name" value="Peptidase_M17"/>
    <property type="match status" value="1"/>
</dbReference>
<evidence type="ECO:0000256" key="2">
    <source>
        <dbReference type="ARBA" id="ARBA00022438"/>
    </source>
</evidence>
<evidence type="ECO:0000256" key="3">
    <source>
        <dbReference type="ARBA" id="ARBA00022670"/>
    </source>
</evidence>
<dbReference type="EMBL" id="JABFTP020000021">
    <property type="protein sequence ID" value="KAL3267843.1"/>
    <property type="molecule type" value="Genomic_DNA"/>
</dbReference>
<name>A0ABD2MN46_9CUCU</name>
<dbReference type="PANTHER" id="PTHR11963">
    <property type="entry name" value="LEUCINE AMINOPEPTIDASE-RELATED"/>
    <property type="match status" value="1"/>
</dbReference>
<keyword evidence="3" id="KW-0645">Protease</keyword>
<feature type="domain" description="Cytosol aminopeptidase" evidence="6">
    <location>
        <begin position="347"/>
        <end position="354"/>
    </location>
</feature>
<evidence type="ECO:0000259" key="6">
    <source>
        <dbReference type="PROSITE" id="PS00631"/>
    </source>
</evidence>
<evidence type="ECO:0000256" key="1">
    <source>
        <dbReference type="ARBA" id="ARBA00009528"/>
    </source>
</evidence>
<gene>
    <name evidence="7" type="ORF">HHI36_006985</name>
</gene>
<comment type="similarity">
    <text evidence="1">Belongs to the peptidase M17 family.</text>
</comment>
<keyword evidence="2" id="KW-0031">Aminopeptidase</keyword>
<dbReference type="AlphaFoldDB" id="A0ABD2MN46"/>
<keyword evidence="4" id="KW-0378">Hydrolase</keyword>
<evidence type="ECO:0000313" key="7">
    <source>
        <dbReference type="EMBL" id="KAL3267843.1"/>
    </source>
</evidence>
<dbReference type="PROSITE" id="PS00631">
    <property type="entry name" value="CYTOSOL_AP"/>
    <property type="match status" value="1"/>
</dbReference>
<keyword evidence="8" id="KW-1185">Reference proteome</keyword>
<evidence type="ECO:0000313" key="8">
    <source>
        <dbReference type="Proteomes" id="UP001516400"/>
    </source>
</evidence>
<dbReference type="Proteomes" id="UP001516400">
    <property type="component" value="Unassembled WGS sequence"/>
</dbReference>
<dbReference type="GO" id="GO:0006508">
    <property type="term" value="P:proteolysis"/>
    <property type="evidence" value="ECO:0007669"/>
    <property type="project" value="UniProtKB-KW"/>
</dbReference>
<dbReference type="Gene3D" id="3.40.630.10">
    <property type="entry name" value="Zn peptidases"/>
    <property type="match status" value="1"/>
</dbReference>
<dbReference type="PANTHER" id="PTHR11963:SF48">
    <property type="entry name" value="DIPEPTIDASE B, ISOFORM A"/>
    <property type="match status" value="1"/>
</dbReference>
<organism evidence="7 8">
    <name type="scientific">Cryptolaemus montrouzieri</name>
    <dbReference type="NCBI Taxonomy" id="559131"/>
    <lineage>
        <taxon>Eukaryota</taxon>
        <taxon>Metazoa</taxon>
        <taxon>Ecdysozoa</taxon>
        <taxon>Arthropoda</taxon>
        <taxon>Hexapoda</taxon>
        <taxon>Insecta</taxon>
        <taxon>Pterygota</taxon>
        <taxon>Neoptera</taxon>
        <taxon>Endopterygota</taxon>
        <taxon>Coleoptera</taxon>
        <taxon>Polyphaga</taxon>
        <taxon>Cucujiformia</taxon>
        <taxon>Coccinelloidea</taxon>
        <taxon>Coccinellidae</taxon>
        <taxon>Scymninae</taxon>
        <taxon>Scymnini</taxon>
        <taxon>Cryptolaemus</taxon>
    </lineage>
</organism>
<dbReference type="InterPro" id="IPR000819">
    <property type="entry name" value="Peptidase_M17_C"/>
</dbReference>
<evidence type="ECO:0000256" key="5">
    <source>
        <dbReference type="SAM" id="MobiDB-lite"/>
    </source>
</evidence>
<dbReference type="InterPro" id="IPR011356">
    <property type="entry name" value="Leucine_aapep/pepB"/>
</dbReference>
<feature type="region of interest" description="Disordered" evidence="5">
    <location>
        <begin position="435"/>
        <end position="457"/>
    </location>
</feature>
<proteinExistence type="inferred from homology"/>
<comment type="caution">
    <text evidence="7">The sequence shown here is derived from an EMBL/GenBank/DDBJ whole genome shotgun (WGS) entry which is preliminary data.</text>
</comment>
<protein>
    <recommendedName>
        <fullName evidence="6">Cytosol aminopeptidase domain-containing protein</fullName>
    </recommendedName>
</protein>
<accession>A0ABD2MN46</accession>